<keyword evidence="18" id="KW-1185">Reference proteome</keyword>
<keyword evidence="7" id="KW-0677">Repeat</keyword>
<dbReference type="AlphaFoldDB" id="A0A498LJU6"/>
<keyword evidence="11 15" id="KW-0472">Membrane</keyword>
<dbReference type="EMBL" id="QBIY01013310">
    <property type="protein sequence ID" value="RXN08510.1"/>
    <property type="molecule type" value="Genomic_DNA"/>
</dbReference>
<dbReference type="STRING" id="84645.A0A498LJU6"/>
<feature type="domain" description="EF-hand" evidence="16">
    <location>
        <begin position="410"/>
        <end position="445"/>
    </location>
</feature>
<comment type="subcellular location">
    <subcellularLocation>
        <location evidence="1">Cell membrane</location>
        <topology evidence="1">Single-pass type IV membrane protein</topology>
    </subcellularLocation>
    <subcellularLocation>
        <location evidence="2">Cytoplasm</location>
        <location evidence="2">Perinuclear region</location>
    </subcellularLocation>
    <subcellularLocation>
        <location evidence="12">Golgi apparatus</location>
        <location evidence="12">trans-Golgi network membrane</location>
        <topology evidence="12">Single-pass type IV membrane protein</topology>
    </subcellularLocation>
</comment>
<keyword evidence="8" id="KW-0106">Calcium</keyword>
<evidence type="ECO:0000256" key="13">
    <source>
        <dbReference type="ARBA" id="ARBA00038636"/>
    </source>
</evidence>
<dbReference type="PROSITE" id="PS00303">
    <property type="entry name" value="S100_CABP"/>
    <property type="match status" value="1"/>
</dbReference>
<proteinExistence type="predicted"/>
<evidence type="ECO:0000256" key="12">
    <source>
        <dbReference type="ARBA" id="ARBA00037801"/>
    </source>
</evidence>
<keyword evidence="4" id="KW-0963">Cytoplasm</keyword>
<comment type="subunit">
    <text evidence="13">Interacts with PI4KB. This binding competes with FREQ/NCS1 binding in a calcium-dependent manner.</text>
</comment>
<keyword evidence="9 15" id="KW-1133">Transmembrane helix</keyword>
<feature type="compositionally biased region" description="Basic and acidic residues" evidence="14">
    <location>
        <begin position="205"/>
        <end position="282"/>
    </location>
</feature>
<feature type="compositionally biased region" description="Basic and acidic residues" evidence="14">
    <location>
        <begin position="188"/>
        <end position="197"/>
    </location>
</feature>
<dbReference type="SMART" id="SM00054">
    <property type="entry name" value="EFh"/>
    <property type="match status" value="2"/>
</dbReference>
<dbReference type="InterPro" id="IPR001751">
    <property type="entry name" value="S100/CaBP7/8-like_CS"/>
</dbReference>
<dbReference type="GO" id="GO:0048471">
    <property type="term" value="C:perinuclear region of cytoplasm"/>
    <property type="evidence" value="ECO:0007669"/>
    <property type="project" value="UniProtKB-SubCell"/>
</dbReference>
<dbReference type="GO" id="GO:0032588">
    <property type="term" value="C:trans-Golgi network membrane"/>
    <property type="evidence" value="ECO:0007669"/>
    <property type="project" value="UniProtKB-ARBA"/>
</dbReference>
<dbReference type="InterPro" id="IPR018247">
    <property type="entry name" value="EF_Hand_1_Ca_BS"/>
</dbReference>
<dbReference type="InterPro" id="IPR051111">
    <property type="entry name" value="Ca-binding_regulatory"/>
</dbReference>
<dbReference type="GO" id="GO:0005886">
    <property type="term" value="C:plasma membrane"/>
    <property type="evidence" value="ECO:0007669"/>
    <property type="project" value="UniProtKB-SubCell"/>
</dbReference>
<evidence type="ECO:0000256" key="4">
    <source>
        <dbReference type="ARBA" id="ARBA00022490"/>
    </source>
</evidence>
<dbReference type="PROSITE" id="PS50222">
    <property type="entry name" value="EF_HAND_2"/>
    <property type="match status" value="2"/>
</dbReference>
<evidence type="ECO:0000256" key="14">
    <source>
        <dbReference type="SAM" id="MobiDB-lite"/>
    </source>
</evidence>
<evidence type="ECO:0000256" key="9">
    <source>
        <dbReference type="ARBA" id="ARBA00022989"/>
    </source>
</evidence>
<evidence type="ECO:0000256" key="10">
    <source>
        <dbReference type="ARBA" id="ARBA00023034"/>
    </source>
</evidence>
<keyword evidence="5 15" id="KW-0812">Transmembrane</keyword>
<feature type="region of interest" description="Disordered" evidence="14">
    <location>
        <begin position="131"/>
        <end position="171"/>
    </location>
</feature>
<reference evidence="17 18" key="1">
    <citation type="submission" date="2018-03" db="EMBL/GenBank/DDBJ databases">
        <title>Draft genome sequence of Rohu Carp (Labeo rohita).</title>
        <authorList>
            <person name="Das P."/>
            <person name="Kushwaha B."/>
            <person name="Joshi C.G."/>
            <person name="Kumar D."/>
            <person name="Nagpure N.S."/>
            <person name="Sahoo L."/>
            <person name="Das S.P."/>
            <person name="Bit A."/>
            <person name="Patnaik S."/>
            <person name="Meher P.K."/>
            <person name="Jayasankar P."/>
            <person name="Koringa P.G."/>
            <person name="Patel N.V."/>
            <person name="Hinsu A.T."/>
            <person name="Kumar R."/>
            <person name="Pandey M."/>
            <person name="Agarwal S."/>
            <person name="Srivastava S."/>
            <person name="Singh M."/>
            <person name="Iquebal M.A."/>
            <person name="Jaiswal S."/>
            <person name="Angadi U.B."/>
            <person name="Kumar N."/>
            <person name="Raza M."/>
            <person name="Shah T.M."/>
            <person name="Rai A."/>
            <person name="Jena J.K."/>
        </authorList>
    </citation>
    <scope>NUCLEOTIDE SEQUENCE [LARGE SCALE GENOMIC DNA]</scope>
    <source>
        <strain evidence="17">DASCIFA01</strain>
        <tissue evidence="17">Testis</tissue>
    </source>
</reference>
<evidence type="ECO:0000313" key="17">
    <source>
        <dbReference type="EMBL" id="RXN08510.1"/>
    </source>
</evidence>
<accession>A0A498LJU6</accession>
<dbReference type="Pfam" id="PF13499">
    <property type="entry name" value="EF-hand_7"/>
    <property type="match status" value="1"/>
</dbReference>
<protein>
    <submittedName>
        <fullName evidence="17">Calcium-binding 7-like protein</fullName>
    </submittedName>
</protein>
<dbReference type="InterPro" id="IPR011992">
    <property type="entry name" value="EF-hand-dom_pair"/>
</dbReference>
<evidence type="ECO:0000256" key="6">
    <source>
        <dbReference type="ARBA" id="ARBA00022723"/>
    </source>
</evidence>
<evidence type="ECO:0000256" key="3">
    <source>
        <dbReference type="ARBA" id="ARBA00022475"/>
    </source>
</evidence>
<dbReference type="PANTHER" id="PTHR46311:SF1">
    <property type="entry name" value="CALCIUM-BINDING PROTEIN 7"/>
    <property type="match status" value="1"/>
</dbReference>
<evidence type="ECO:0000256" key="8">
    <source>
        <dbReference type="ARBA" id="ARBA00022837"/>
    </source>
</evidence>
<feature type="region of interest" description="Disordered" evidence="14">
    <location>
        <begin position="188"/>
        <end position="282"/>
    </location>
</feature>
<gene>
    <name evidence="17" type="ORF">ROHU_031772</name>
</gene>
<dbReference type="SUPFAM" id="SSF47473">
    <property type="entry name" value="EF-hand"/>
    <property type="match status" value="1"/>
</dbReference>
<comment type="caution">
    <text evidence="17">The sequence shown here is derived from an EMBL/GenBank/DDBJ whole genome shotgun (WGS) entry which is preliminary data.</text>
</comment>
<feature type="compositionally biased region" description="Basic and acidic residues" evidence="14">
    <location>
        <begin position="135"/>
        <end position="171"/>
    </location>
</feature>
<organism evidence="17 18">
    <name type="scientific">Labeo rohita</name>
    <name type="common">Indian major carp</name>
    <name type="synonym">Cyprinus rohita</name>
    <dbReference type="NCBI Taxonomy" id="84645"/>
    <lineage>
        <taxon>Eukaryota</taxon>
        <taxon>Metazoa</taxon>
        <taxon>Chordata</taxon>
        <taxon>Craniata</taxon>
        <taxon>Vertebrata</taxon>
        <taxon>Euteleostomi</taxon>
        <taxon>Actinopterygii</taxon>
        <taxon>Neopterygii</taxon>
        <taxon>Teleostei</taxon>
        <taxon>Ostariophysi</taxon>
        <taxon>Cypriniformes</taxon>
        <taxon>Cyprinidae</taxon>
        <taxon>Labeoninae</taxon>
        <taxon>Labeonini</taxon>
        <taxon>Labeo</taxon>
    </lineage>
</organism>
<evidence type="ECO:0000256" key="11">
    <source>
        <dbReference type="ARBA" id="ARBA00023136"/>
    </source>
</evidence>
<dbReference type="GO" id="GO:0005509">
    <property type="term" value="F:calcium ion binding"/>
    <property type="evidence" value="ECO:0007669"/>
    <property type="project" value="InterPro"/>
</dbReference>
<dbReference type="CDD" id="cd00051">
    <property type="entry name" value="EFh"/>
    <property type="match status" value="1"/>
</dbReference>
<sequence>MQDRRALQRVVRSAERTIRTELPDLHSIYSRRCWTKARKIVKDLSHPNNGLFSLMRSGKRFRSLKANTERLRRSFFPQAIRFIRLFHRRVRTRKRGRLSVRKRARSRLRIRNRKDSRLHVRNRERSRISVRNRRHGEGRVRNSERSRLRVRNGDSGRRRIRNGDSGRRRVRNRERSCLRVRNSERHRLHIRNREHSHLRVRNRRHGEGRVRNSERSRLRVRNGDSGRRRVRNRDSGHRRVRNRESGHRRVRNRESGHRRVRNRERGCRRVRTGDSGRRRVRNGDSGKEFLLRTDHNSLRWLHNFQGVEGQLVIDQNVTMSAGILTGSVIGALGAYPEEQFVCMSFVIHSGSCNIGLTQRVGVMGAAVLQIYVLLSSSEIREAFKVFDRDGNGFISKQELGMAMRSLGYMPNEVELEVIIQRLDMDGDGQVDFEEFVTLLGPKLSAAGMPDKFNGTNFDSVFWKCDMQKLTVEELKRLLYDTFCDHLTMKDIENIIMTEENHIENPEDCQVDIDTESPTQQVKQTCVRKSLICAFAIAFIISVMLIAANQVLRSGMK</sequence>
<evidence type="ECO:0000256" key="7">
    <source>
        <dbReference type="ARBA" id="ARBA00022737"/>
    </source>
</evidence>
<dbReference type="Gene3D" id="1.10.238.10">
    <property type="entry name" value="EF-hand"/>
    <property type="match status" value="1"/>
</dbReference>
<evidence type="ECO:0000256" key="5">
    <source>
        <dbReference type="ARBA" id="ARBA00022692"/>
    </source>
</evidence>
<dbReference type="FunFam" id="1.10.238.10:FF:000115">
    <property type="entry name" value="Calcium-binding protein 8"/>
    <property type="match status" value="1"/>
</dbReference>
<dbReference type="InterPro" id="IPR002048">
    <property type="entry name" value="EF_hand_dom"/>
</dbReference>
<evidence type="ECO:0000313" key="18">
    <source>
        <dbReference type="Proteomes" id="UP000290572"/>
    </source>
</evidence>
<evidence type="ECO:0000256" key="2">
    <source>
        <dbReference type="ARBA" id="ARBA00004556"/>
    </source>
</evidence>
<dbReference type="Proteomes" id="UP000290572">
    <property type="component" value="Unassembled WGS sequence"/>
</dbReference>
<evidence type="ECO:0000259" key="16">
    <source>
        <dbReference type="PROSITE" id="PS50222"/>
    </source>
</evidence>
<dbReference type="PANTHER" id="PTHR46311">
    <property type="entry name" value="CALCIUM-BINDING PROTEIN 8-RELATED"/>
    <property type="match status" value="1"/>
</dbReference>
<keyword evidence="10" id="KW-0333">Golgi apparatus</keyword>
<keyword evidence="6" id="KW-0479">Metal-binding</keyword>
<name>A0A498LJU6_LABRO</name>
<evidence type="ECO:0000256" key="1">
    <source>
        <dbReference type="ARBA" id="ARBA00004521"/>
    </source>
</evidence>
<feature type="domain" description="EF-hand" evidence="16">
    <location>
        <begin position="374"/>
        <end position="409"/>
    </location>
</feature>
<dbReference type="PROSITE" id="PS00018">
    <property type="entry name" value="EF_HAND_1"/>
    <property type="match status" value="2"/>
</dbReference>
<keyword evidence="3" id="KW-1003">Cell membrane</keyword>
<evidence type="ECO:0000256" key="15">
    <source>
        <dbReference type="SAM" id="Phobius"/>
    </source>
</evidence>
<feature type="transmembrane region" description="Helical" evidence="15">
    <location>
        <begin position="528"/>
        <end position="551"/>
    </location>
</feature>